<keyword evidence="2" id="KW-0479">Metal-binding</keyword>
<dbReference type="PANTHER" id="PTHR47338">
    <property type="entry name" value="ZN(II)2CYS6 TRANSCRIPTION FACTOR (EUROFUNG)-RELATED"/>
    <property type="match status" value="1"/>
</dbReference>
<sequence>MDSPERSTETEKPSCHGCRRRKQKCSREEPACAHCQRLGAPCVYGAKKTKPGPKAGNAEKWSRRVGMCLPTPPYQAGNLINILAEALEDLVHDTNNRNGGPSNDTRIIPPIAEALARLTAEIGNLASKIGSLENLKTPIPASPEEFCHDKMRAPDHKSPTSEPVRKRRGYERVETGSHAIGHHGQRDVVVQLKAGHLPFNLVEECVTLFFSGVYWWIPILHLGRFKIAIQHWPRQKDLKVVTYAIVVASLRFLDCERFKFSASEVEEIISSLRDYILLAAMNSLSVENLQALSILAFMDIGDGNTVRACSIVGLITRAVEHMQLTMEDEDIRRENPLTNFTSPISPAYDWTEAEGKRRIFWNAFNLDSCKPSFKVEDISRRLPADGTFWYSETRVLTPYFLINDMSSEIQKSPTAPSQSRYQSRGNQFPRSDRERHLFFPASAQNEIEASVPVDSSNMGGLAYFIEATETLYQVQDSLLYQRVSFNDKQDFIRYLTRFKELDLKLVRWKMTLPKRWRDPNHAPDTSTCSKTLDYNMTLAHITHNTSMIILHQRIAYPPSDWQNIVPLPSSCSAETCLMAAIETSNIASRCLEICHEYMILAPQFAFCVYMSARVLLVHWRHDNRPLVAEFFNLINSLQNMARRWVGVSSKKSPDTCQAGKYAIQLQMLHSKYQMDPTFNINVVNDSKDELPAENYLKRKNRDREDLAQSDFPPQISKNPTPPLKTTLLSLRP</sequence>
<dbReference type="Pfam" id="PF04082">
    <property type="entry name" value="Fungal_trans"/>
    <property type="match status" value="1"/>
</dbReference>
<evidence type="ECO:0000256" key="1">
    <source>
        <dbReference type="ARBA" id="ARBA00004123"/>
    </source>
</evidence>
<comment type="caution">
    <text evidence="9">The sequence shown here is derived from an EMBL/GenBank/DDBJ whole genome shotgun (WGS) entry which is preliminary data.</text>
</comment>
<feature type="compositionally biased region" description="Low complexity" evidence="7">
    <location>
        <begin position="723"/>
        <end position="732"/>
    </location>
</feature>
<proteinExistence type="predicted"/>
<evidence type="ECO:0000256" key="6">
    <source>
        <dbReference type="ARBA" id="ARBA00023242"/>
    </source>
</evidence>
<dbReference type="InterPro" id="IPR036864">
    <property type="entry name" value="Zn2-C6_fun-type_DNA-bd_sf"/>
</dbReference>
<comment type="subcellular location">
    <subcellularLocation>
        <location evidence="1">Nucleus</location>
    </subcellularLocation>
</comment>
<dbReference type="InterPro" id="IPR007219">
    <property type="entry name" value="XnlR_reg_dom"/>
</dbReference>
<dbReference type="GO" id="GO:0008270">
    <property type="term" value="F:zinc ion binding"/>
    <property type="evidence" value="ECO:0007669"/>
    <property type="project" value="InterPro"/>
</dbReference>
<evidence type="ECO:0000313" key="9">
    <source>
        <dbReference type="EMBL" id="KAJ5741070.1"/>
    </source>
</evidence>
<feature type="compositionally biased region" description="Basic and acidic residues" evidence="7">
    <location>
        <begin position="1"/>
        <end position="14"/>
    </location>
</feature>
<keyword evidence="4" id="KW-0238">DNA-binding</keyword>
<dbReference type="InterPro" id="IPR001138">
    <property type="entry name" value="Zn2Cys6_DnaBD"/>
</dbReference>
<evidence type="ECO:0000256" key="7">
    <source>
        <dbReference type="SAM" id="MobiDB-lite"/>
    </source>
</evidence>
<evidence type="ECO:0000259" key="8">
    <source>
        <dbReference type="PROSITE" id="PS50048"/>
    </source>
</evidence>
<evidence type="ECO:0000256" key="3">
    <source>
        <dbReference type="ARBA" id="ARBA00023015"/>
    </source>
</evidence>
<feature type="compositionally biased region" description="Polar residues" evidence="7">
    <location>
        <begin position="410"/>
        <end position="429"/>
    </location>
</feature>
<keyword evidence="6" id="KW-0539">Nucleus</keyword>
<feature type="region of interest" description="Disordered" evidence="7">
    <location>
        <begin position="698"/>
        <end position="732"/>
    </location>
</feature>
<dbReference type="EMBL" id="JAQJAN010000001">
    <property type="protein sequence ID" value="KAJ5741070.1"/>
    <property type="molecule type" value="Genomic_DNA"/>
</dbReference>
<name>A0AAD6N1W2_9EURO</name>
<accession>A0AAD6N1W2</accession>
<reference evidence="9" key="1">
    <citation type="journal article" date="2023" name="IMA Fungus">
        <title>Comparative genomic study of the Penicillium genus elucidates a diverse pangenome and 15 lateral gene transfer events.</title>
        <authorList>
            <person name="Petersen C."/>
            <person name="Sorensen T."/>
            <person name="Nielsen M.R."/>
            <person name="Sondergaard T.E."/>
            <person name="Sorensen J.L."/>
            <person name="Fitzpatrick D.A."/>
            <person name="Frisvad J.C."/>
            <person name="Nielsen K.L."/>
        </authorList>
    </citation>
    <scope>NUCLEOTIDE SEQUENCE</scope>
    <source>
        <strain evidence="9">IBT 17514</strain>
    </source>
</reference>
<evidence type="ECO:0000256" key="4">
    <source>
        <dbReference type="ARBA" id="ARBA00023125"/>
    </source>
</evidence>
<keyword evidence="5" id="KW-0804">Transcription</keyword>
<gene>
    <name evidence="9" type="ORF">N7493_000942</name>
</gene>
<keyword evidence="3" id="KW-0805">Transcription regulation</keyword>
<dbReference type="GO" id="GO:0006351">
    <property type="term" value="P:DNA-templated transcription"/>
    <property type="evidence" value="ECO:0007669"/>
    <property type="project" value="InterPro"/>
</dbReference>
<dbReference type="PROSITE" id="PS50048">
    <property type="entry name" value="ZN2_CY6_FUNGAL_2"/>
    <property type="match status" value="1"/>
</dbReference>
<protein>
    <recommendedName>
        <fullName evidence="8">Zn(2)-C6 fungal-type domain-containing protein</fullName>
    </recommendedName>
</protein>
<dbReference type="InterPro" id="IPR050815">
    <property type="entry name" value="TF_fung"/>
</dbReference>
<feature type="region of interest" description="Disordered" evidence="7">
    <location>
        <begin position="1"/>
        <end position="27"/>
    </location>
</feature>
<dbReference type="CDD" id="cd12148">
    <property type="entry name" value="fungal_TF_MHR"/>
    <property type="match status" value="1"/>
</dbReference>
<evidence type="ECO:0000313" key="10">
    <source>
        <dbReference type="Proteomes" id="UP001215712"/>
    </source>
</evidence>
<dbReference type="GO" id="GO:0000981">
    <property type="term" value="F:DNA-binding transcription factor activity, RNA polymerase II-specific"/>
    <property type="evidence" value="ECO:0007669"/>
    <property type="project" value="InterPro"/>
</dbReference>
<evidence type="ECO:0000256" key="2">
    <source>
        <dbReference type="ARBA" id="ARBA00022723"/>
    </source>
</evidence>
<dbReference type="Pfam" id="PF00172">
    <property type="entry name" value="Zn_clus"/>
    <property type="match status" value="1"/>
</dbReference>
<dbReference type="GO" id="GO:0005634">
    <property type="term" value="C:nucleus"/>
    <property type="evidence" value="ECO:0007669"/>
    <property type="project" value="UniProtKB-SubCell"/>
</dbReference>
<dbReference type="CDD" id="cd00067">
    <property type="entry name" value="GAL4"/>
    <property type="match status" value="1"/>
</dbReference>
<reference evidence="9" key="2">
    <citation type="submission" date="2023-01" db="EMBL/GenBank/DDBJ databases">
        <authorList>
            <person name="Petersen C."/>
        </authorList>
    </citation>
    <scope>NUCLEOTIDE SEQUENCE</scope>
    <source>
        <strain evidence="9">IBT 17514</strain>
    </source>
</reference>
<dbReference type="PROSITE" id="PS00463">
    <property type="entry name" value="ZN2_CY6_FUNGAL_1"/>
    <property type="match status" value="1"/>
</dbReference>
<evidence type="ECO:0000256" key="5">
    <source>
        <dbReference type="ARBA" id="ARBA00023163"/>
    </source>
</evidence>
<dbReference type="Proteomes" id="UP001215712">
    <property type="component" value="Unassembled WGS sequence"/>
</dbReference>
<feature type="domain" description="Zn(2)-C6 fungal-type" evidence="8">
    <location>
        <begin position="14"/>
        <end position="44"/>
    </location>
</feature>
<feature type="region of interest" description="Disordered" evidence="7">
    <location>
        <begin position="410"/>
        <end position="430"/>
    </location>
</feature>
<dbReference type="PANTHER" id="PTHR47338:SF23">
    <property type="entry name" value="ZN(II)2CYS6 TRANSCRIPTION FACTOR (EUROFUNG)"/>
    <property type="match status" value="1"/>
</dbReference>
<dbReference type="Gene3D" id="4.10.240.10">
    <property type="entry name" value="Zn(2)-C6 fungal-type DNA-binding domain"/>
    <property type="match status" value="1"/>
</dbReference>
<dbReference type="AlphaFoldDB" id="A0AAD6N1W2"/>
<dbReference type="GO" id="GO:0003677">
    <property type="term" value="F:DNA binding"/>
    <property type="evidence" value="ECO:0007669"/>
    <property type="project" value="UniProtKB-KW"/>
</dbReference>
<dbReference type="SUPFAM" id="SSF57701">
    <property type="entry name" value="Zn2/Cys6 DNA-binding domain"/>
    <property type="match status" value="1"/>
</dbReference>
<keyword evidence="10" id="KW-1185">Reference proteome</keyword>
<dbReference type="SMART" id="SM00066">
    <property type="entry name" value="GAL4"/>
    <property type="match status" value="1"/>
</dbReference>
<organism evidence="9 10">
    <name type="scientific">Penicillium malachiteum</name>
    <dbReference type="NCBI Taxonomy" id="1324776"/>
    <lineage>
        <taxon>Eukaryota</taxon>
        <taxon>Fungi</taxon>
        <taxon>Dikarya</taxon>
        <taxon>Ascomycota</taxon>
        <taxon>Pezizomycotina</taxon>
        <taxon>Eurotiomycetes</taxon>
        <taxon>Eurotiomycetidae</taxon>
        <taxon>Eurotiales</taxon>
        <taxon>Aspergillaceae</taxon>
        <taxon>Penicillium</taxon>
    </lineage>
</organism>